<protein>
    <recommendedName>
        <fullName evidence="1">DUF7823 domain-containing protein</fullName>
    </recommendedName>
</protein>
<proteinExistence type="predicted"/>
<dbReference type="OrthoDB" id="6444448at2"/>
<evidence type="ECO:0000313" key="3">
    <source>
        <dbReference type="Proteomes" id="UP000186268"/>
    </source>
</evidence>
<sequence>MSDVNKLVCPADAMLCFDLLLGQDSDTQWGYSVVVPGKVGVLTGLQTNTGIEHVLLFFYDETYPDKPMVWLNVLTSQVSYQSMRTLLKRDFLVTVDNVSYSLGVSDVFVDDENHLCAVGYSGNQVHQLSKIMKQMGETKHFCFNWK</sequence>
<accession>A0A1Q5THJ7</accession>
<evidence type="ECO:0000259" key="1">
    <source>
        <dbReference type="Pfam" id="PF25136"/>
    </source>
</evidence>
<reference evidence="2 3" key="1">
    <citation type="submission" date="2016-09" db="EMBL/GenBank/DDBJ databases">
        <title>Xenorhabdus thuongxuanensis sp. nov. and Xenorhabdus eapokensis sp. nov., isolated from Steinernema species.</title>
        <authorList>
            <person name="Kaempfer P."/>
            <person name="Tobias N.J."/>
            <person name="Phan Ke L."/>
            <person name="Bode H.B."/>
            <person name="Glaeser S.P."/>
        </authorList>
    </citation>
    <scope>NUCLEOTIDE SEQUENCE [LARGE SCALE GENOMIC DNA]</scope>
    <source>
        <strain evidence="2 3">DL20</strain>
    </source>
</reference>
<comment type="caution">
    <text evidence="2">The sequence shown here is derived from an EMBL/GenBank/DDBJ whole genome shotgun (WGS) entry which is preliminary data.</text>
</comment>
<keyword evidence="3" id="KW-1185">Reference proteome</keyword>
<gene>
    <name evidence="2" type="ORF">Xedl_03591</name>
</gene>
<dbReference type="EMBL" id="MKGQ01000048">
    <property type="protein sequence ID" value="OKO99708.1"/>
    <property type="molecule type" value="Genomic_DNA"/>
</dbReference>
<name>A0A1Q5THJ7_9GAMM</name>
<organism evidence="2 3">
    <name type="scientific">Xenorhabdus eapokensis</name>
    <dbReference type="NCBI Taxonomy" id="1873482"/>
    <lineage>
        <taxon>Bacteria</taxon>
        <taxon>Pseudomonadati</taxon>
        <taxon>Pseudomonadota</taxon>
        <taxon>Gammaproteobacteria</taxon>
        <taxon>Enterobacterales</taxon>
        <taxon>Morganellaceae</taxon>
        <taxon>Xenorhabdus</taxon>
    </lineage>
</organism>
<evidence type="ECO:0000313" key="2">
    <source>
        <dbReference type="EMBL" id="OKO99708.1"/>
    </source>
</evidence>
<dbReference type="RefSeq" id="WP_074025124.1">
    <property type="nucleotide sequence ID" value="NZ_CAWNAG010000156.1"/>
</dbReference>
<feature type="domain" description="DUF7823" evidence="1">
    <location>
        <begin position="38"/>
        <end position="146"/>
    </location>
</feature>
<dbReference type="Proteomes" id="UP000186268">
    <property type="component" value="Unassembled WGS sequence"/>
</dbReference>
<dbReference type="Pfam" id="PF25136">
    <property type="entry name" value="DUF7823"/>
    <property type="match status" value="1"/>
</dbReference>
<dbReference type="AlphaFoldDB" id="A0A1Q5THJ7"/>
<dbReference type="InterPro" id="IPR056725">
    <property type="entry name" value="DUF7823"/>
</dbReference>